<evidence type="ECO:0000313" key="2">
    <source>
        <dbReference type="EMBL" id="SIN88015.1"/>
    </source>
</evidence>
<dbReference type="Proteomes" id="UP000185024">
    <property type="component" value="Unassembled WGS sequence"/>
</dbReference>
<gene>
    <name evidence="2" type="ORF">SAMN05878438_3788</name>
</gene>
<accession>A0A1N6ENH9</accession>
<organism evidence="2 3">
    <name type="scientific">Vreelandella aquamarina</name>
    <dbReference type="NCBI Taxonomy" id="77097"/>
    <lineage>
        <taxon>Bacteria</taxon>
        <taxon>Pseudomonadati</taxon>
        <taxon>Pseudomonadota</taxon>
        <taxon>Gammaproteobacteria</taxon>
        <taxon>Oceanospirillales</taxon>
        <taxon>Halomonadaceae</taxon>
        <taxon>Vreelandella</taxon>
    </lineage>
</organism>
<feature type="region of interest" description="Disordered" evidence="1">
    <location>
        <begin position="1"/>
        <end position="20"/>
    </location>
</feature>
<dbReference type="RefSeq" id="WP_074211777.1">
    <property type="nucleotide sequence ID" value="NZ_BJOI01000069.1"/>
</dbReference>
<proteinExistence type="predicted"/>
<dbReference type="GeneID" id="97278064"/>
<dbReference type="EMBL" id="FSQX01000002">
    <property type="protein sequence ID" value="SIN88015.1"/>
    <property type="molecule type" value="Genomic_DNA"/>
</dbReference>
<reference evidence="2 3" key="1">
    <citation type="submission" date="2016-11" db="EMBL/GenBank/DDBJ databases">
        <authorList>
            <person name="Jaros S."/>
            <person name="Januszkiewicz K."/>
            <person name="Wedrychowicz H."/>
        </authorList>
    </citation>
    <scope>NUCLEOTIDE SEQUENCE [LARGE SCALE GENOMIC DNA]</scope>
    <source>
        <strain evidence="2 3">ACAM 239</strain>
    </source>
</reference>
<feature type="region of interest" description="Disordered" evidence="1">
    <location>
        <begin position="77"/>
        <end position="97"/>
    </location>
</feature>
<evidence type="ECO:0000256" key="1">
    <source>
        <dbReference type="SAM" id="MobiDB-lite"/>
    </source>
</evidence>
<dbReference type="AlphaFoldDB" id="A0A1N6ENH9"/>
<protein>
    <submittedName>
        <fullName evidence="2">Uncharacterized protein</fullName>
    </submittedName>
</protein>
<evidence type="ECO:0000313" key="3">
    <source>
        <dbReference type="Proteomes" id="UP000185024"/>
    </source>
</evidence>
<name>A0A1N6ENH9_9GAMM</name>
<feature type="compositionally biased region" description="Polar residues" evidence="1">
    <location>
        <begin position="1"/>
        <end position="12"/>
    </location>
</feature>
<sequence length="97" mass="10489">MGTSLHTVNPSPEQAPDESLAGRLQEYQRHRAVIEQDLRRAGITDTTPLELADRIIGDALHSAYACMVSAHRMAHAGLERGAQEHQGGPNHGEAESP</sequence>